<protein>
    <submittedName>
        <fullName evidence="8">GtrA family protein</fullName>
    </submittedName>
</protein>
<keyword evidence="5 6" id="KW-0472">Membrane</keyword>
<evidence type="ECO:0000256" key="5">
    <source>
        <dbReference type="ARBA" id="ARBA00023136"/>
    </source>
</evidence>
<evidence type="ECO:0000256" key="2">
    <source>
        <dbReference type="ARBA" id="ARBA00009399"/>
    </source>
</evidence>
<dbReference type="Proteomes" id="UP001303946">
    <property type="component" value="Chromosome"/>
</dbReference>
<sequence>MQLARHVTHWRSLGWFVAVGGAAAAVHLGVVVWLVSRHGWAPLVANVAGWCVAFCVSFFGQWRLTFRARTTPWQEAMPRFMALSLGGFALNEAAYAAFLRFSGLRYDLLLALVLVAVALITYLLSSGWAFRDRPRD</sequence>
<dbReference type="PANTHER" id="PTHR38459:SF1">
    <property type="entry name" value="PROPHAGE BACTOPRENOL-LINKED GLUCOSE TRANSLOCASE HOMOLOG"/>
    <property type="match status" value="1"/>
</dbReference>
<feature type="transmembrane region" description="Helical" evidence="6">
    <location>
        <begin position="80"/>
        <end position="102"/>
    </location>
</feature>
<dbReference type="EMBL" id="CP136336">
    <property type="protein sequence ID" value="WOB10237.1"/>
    <property type="molecule type" value="Genomic_DNA"/>
</dbReference>
<feature type="transmembrane region" description="Helical" evidence="6">
    <location>
        <begin position="108"/>
        <end position="130"/>
    </location>
</feature>
<evidence type="ECO:0000313" key="8">
    <source>
        <dbReference type="EMBL" id="WOB10237.1"/>
    </source>
</evidence>
<gene>
    <name evidence="8" type="ORF">RXV79_09255</name>
</gene>
<feature type="transmembrane region" description="Helical" evidence="6">
    <location>
        <begin position="12"/>
        <end position="34"/>
    </location>
</feature>
<evidence type="ECO:0000259" key="7">
    <source>
        <dbReference type="Pfam" id="PF04138"/>
    </source>
</evidence>
<evidence type="ECO:0000256" key="1">
    <source>
        <dbReference type="ARBA" id="ARBA00004141"/>
    </source>
</evidence>
<keyword evidence="9" id="KW-1185">Reference proteome</keyword>
<accession>A0ABZ0CZ19</accession>
<comment type="subcellular location">
    <subcellularLocation>
        <location evidence="1">Membrane</location>
        <topology evidence="1">Multi-pass membrane protein</topology>
    </subcellularLocation>
</comment>
<dbReference type="Pfam" id="PF04138">
    <property type="entry name" value="GtrA_DPMS_TM"/>
    <property type="match status" value="1"/>
</dbReference>
<feature type="domain" description="GtrA/DPMS transmembrane" evidence="7">
    <location>
        <begin position="16"/>
        <end position="130"/>
    </location>
</feature>
<evidence type="ECO:0000256" key="4">
    <source>
        <dbReference type="ARBA" id="ARBA00022989"/>
    </source>
</evidence>
<dbReference type="InterPro" id="IPR051401">
    <property type="entry name" value="GtrA_CellWall_Glycosyl"/>
</dbReference>
<evidence type="ECO:0000313" key="9">
    <source>
        <dbReference type="Proteomes" id="UP001303946"/>
    </source>
</evidence>
<organism evidence="8 9">
    <name type="scientific">Piscinibacter gummiphilus</name>
    <dbReference type="NCBI Taxonomy" id="946333"/>
    <lineage>
        <taxon>Bacteria</taxon>
        <taxon>Pseudomonadati</taxon>
        <taxon>Pseudomonadota</taxon>
        <taxon>Betaproteobacteria</taxon>
        <taxon>Burkholderiales</taxon>
        <taxon>Sphaerotilaceae</taxon>
        <taxon>Piscinibacter</taxon>
    </lineage>
</organism>
<evidence type="ECO:0000256" key="3">
    <source>
        <dbReference type="ARBA" id="ARBA00022692"/>
    </source>
</evidence>
<comment type="similarity">
    <text evidence="2">Belongs to the GtrA family.</text>
</comment>
<reference evidence="8 9" key="1">
    <citation type="submission" date="2023-10" db="EMBL/GenBank/DDBJ databases">
        <title>Bacteria for the degradation of biodegradable plastic PBAT(Polybutylene adipate terephthalate).</title>
        <authorList>
            <person name="Weon H.-Y."/>
            <person name="Yeon J."/>
        </authorList>
    </citation>
    <scope>NUCLEOTIDE SEQUENCE [LARGE SCALE GENOMIC DNA]</scope>
    <source>
        <strain evidence="8 9">SBD 7-3</strain>
    </source>
</reference>
<feature type="transmembrane region" description="Helical" evidence="6">
    <location>
        <begin position="40"/>
        <end position="59"/>
    </location>
</feature>
<dbReference type="InterPro" id="IPR007267">
    <property type="entry name" value="GtrA_DPMS_TM"/>
</dbReference>
<keyword evidence="3 6" id="KW-0812">Transmembrane</keyword>
<dbReference type="RefSeq" id="WP_316703144.1">
    <property type="nucleotide sequence ID" value="NZ_CP136336.1"/>
</dbReference>
<name>A0ABZ0CZ19_9BURK</name>
<evidence type="ECO:0000256" key="6">
    <source>
        <dbReference type="SAM" id="Phobius"/>
    </source>
</evidence>
<proteinExistence type="inferred from homology"/>
<dbReference type="PANTHER" id="PTHR38459">
    <property type="entry name" value="PROPHAGE BACTOPRENOL-LINKED GLUCOSE TRANSLOCASE HOMOLOG"/>
    <property type="match status" value="1"/>
</dbReference>
<keyword evidence="4 6" id="KW-1133">Transmembrane helix</keyword>